<feature type="region of interest" description="Disordered" evidence="1">
    <location>
        <begin position="30"/>
        <end position="57"/>
    </location>
</feature>
<evidence type="ECO:0000313" key="3">
    <source>
        <dbReference type="Proteomes" id="UP000663671"/>
    </source>
</evidence>
<dbReference type="EMBL" id="CP069111">
    <property type="protein sequence ID" value="QSS61125.1"/>
    <property type="molecule type" value="Genomic_DNA"/>
</dbReference>
<sequence>MPPPTILEAFRLQLDNHHLPPLKIVTEKLPPLRSQQIHRTRGAHAADRTRPLSSYRS</sequence>
<accession>A0A8A1M630</accession>
<reference evidence="2" key="1">
    <citation type="submission" date="2021-01" db="EMBL/GenBank/DDBJ databases">
        <title>Chromosome-level genome assembly of a human fungal pathogen reveals clustering of transcriptionally co-regulated genes.</title>
        <authorList>
            <person name="Voorhies M."/>
            <person name="Cohen S."/>
            <person name="Shea T.P."/>
            <person name="Petrus S."/>
            <person name="Munoz J.F."/>
            <person name="Poplawski S."/>
            <person name="Goldman W.E."/>
            <person name="Michael T."/>
            <person name="Cuomo C.A."/>
            <person name="Sil A."/>
            <person name="Beyhan S."/>
        </authorList>
    </citation>
    <scope>NUCLEOTIDE SEQUENCE</scope>
    <source>
        <strain evidence="2">WU24</strain>
    </source>
</reference>
<organism evidence="2 3">
    <name type="scientific">Ajellomyces capsulatus</name>
    <name type="common">Darling's disease fungus</name>
    <name type="synonym">Histoplasma capsulatum</name>
    <dbReference type="NCBI Taxonomy" id="5037"/>
    <lineage>
        <taxon>Eukaryota</taxon>
        <taxon>Fungi</taxon>
        <taxon>Dikarya</taxon>
        <taxon>Ascomycota</taxon>
        <taxon>Pezizomycotina</taxon>
        <taxon>Eurotiomycetes</taxon>
        <taxon>Eurotiomycetidae</taxon>
        <taxon>Onygenales</taxon>
        <taxon>Ajellomycetaceae</taxon>
        <taxon>Histoplasma</taxon>
    </lineage>
</organism>
<gene>
    <name evidence="2" type="ORF">I7I51_03297</name>
</gene>
<dbReference type="VEuPathDB" id="FungiDB:I7I51_03297"/>
<protein>
    <submittedName>
        <fullName evidence="2">Uncharacterized protein</fullName>
    </submittedName>
</protein>
<evidence type="ECO:0000313" key="2">
    <source>
        <dbReference type="EMBL" id="QSS61125.1"/>
    </source>
</evidence>
<dbReference type="Proteomes" id="UP000663671">
    <property type="component" value="Chromosome 5"/>
</dbReference>
<proteinExistence type="predicted"/>
<evidence type="ECO:0000256" key="1">
    <source>
        <dbReference type="SAM" id="MobiDB-lite"/>
    </source>
</evidence>
<dbReference type="AlphaFoldDB" id="A0A8A1M630"/>
<name>A0A8A1M630_AJECA</name>